<gene>
    <name evidence="1" type="ORF">Fcan01_00949</name>
</gene>
<reference evidence="1 2" key="1">
    <citation type="submission" date="2015-12" db="EMBL/GenBank/DDBJ databases">
        <title>The genome of Folsomia candida.</title>
        <authorList>
            <person name="Faddeeva A."/>
            <person name="Derks M.F."/>
            <person name="Anvar Y."/>
            <person name="Smit S."/>
            <person name="Van Straalen N."/>
            <person name="Roelofs D."/>
        </authorList>
    </citation>
    <scope>NUCLEOTIDE SEQUENCE [LARGE SCALE GENOMIC DNA]</scope>
    <source>
        <strain evidence="1 2">VU population</strain>
        <tissue evidence="1">Whole body</tissue>
    </source>
</reference>
<evidence type="ECO:0000313" key="1">
    <source>
        <dbReference type="EMBL" id="OXA61784.1"/>
    </source>
</evidence>
<sequence length="132" mass="15530">MCLANQIRSDEEKEITPPEIVEQTPAMLEDLFEDYDEMMQAMLERVVRIYTTYRRCLQRIKKTLRNCTNFNNLTNEEKQELAQRINNASDKMYRARDVILQMVNPSELADLDAQIDQEVQQEANSRSLIAQL</sequence>
<dbReference type="Proteomes" id="UP000198287">
    <property type="component" value="Unassembled WGS sequence"/>
</dbReference>
<accession>A0A226EXH9</accession>
<organism evidence="1 2">
    <name type="scientific">Folsomia candida</name>
    <name type="common">Springtail</name>
    <dbReference type="NCBI Taxonomy" id="158441"/>
    <lineage>
        <taxon>Eukaryota</taxon>
        <taxon>Metazoa</taxon>
        <taxon>Ecdysozoa</taxon>
        <taxon>Arthropoda</taxon>
        <taxon>Hexapoda</taxon>
        <taxon>Collembola</taxon>
        <taxon>Entomobryomorpha</taxon>
        <taxon>Isotomoidea</taxon>
        <taxon>Isotomidae</taxon>
        <taxon>Proisotominae</taxon>
        <taxon>Folsomia</taxon>
    </lineage>
</organism>
<dbReference type="EMBL" id="LNIX01000001">
    <property type="protein sequence ID" value="OXA61784.1"/>
    <property type="molecule type" value="Genomic_DNA"/>
</dbReference>
<protein>
    <submittedName>
        <fullName evidence="1">Uncharacterized protein</fullName>
    </submittedName>
</protein>
<evidence type="ECO:0000313" key="2">
    <source>
        <dbReference type="Proteomes" id="UP000198287"/>
    </source>
</evidence>
<keyword evidence="2" id="KW-1185">Reference proteome</keyword>
<proteinExistence type="predicted"/>
<name>A0A226EXH9_FOLCA</name>
<comment type="caution">
    <text evidence="1">The sequence shown here is derived from an EMBL/GenBank/DDBJ whole genome shotgun (WGS) entry which is preliminary data.</text>
</comment>
<dbReference type="AlphaFoldDB" id="A0A226EXH9"/>